<evidence type="ECO:0000256" key="1">
    <source>
        <dbReference type="SAM" id="Phobius"/>
    </source>
</evidence>
<dbReference type="SUPFAM" id="SSF47473">
    <property type="entry name" value="EF-hand"/>
    <property type="match status" value="1"/>
</dbReference>
<keyword evidence="1" id="KW-0472">Membrane</keyword>
<feature type="transmembrane region" description="Helical" evidence="1">
    <location>
        <begin position="248"/>
        <end position="269"/>
    </location>
</feature>
<comment type="caution">
    <text evidence="2">The sequence shown here is derived from an EMBL/GenBank/DDBJ whole genome shotgun (WGS) entry which is preliminary data.</text>
</comment>
<dbReference type="Gene3D" id="1.10.238.10">
    <property type="entry name" value="EF-hand"/>
    <property type="match status" value="1"/>
</dbReference>
<keyword evidence="1" id="KW-0812">Transmembrane</keyword>
<protein>
    <recommendedName>
        <fullName evidence="4">EF-hand domain-containing protein</fullName>
    </recommendedName>
</protein>
<feature type="transmembrane region" description="Helical" evidence="1">
    <location>
        <begin position="175"/>
        <end position="196"/>
    </location>
</feature>
<dbReference type="AlphaFoldDB" id="A0A1V9ZFD5"/>
<dbReference type="InterPro" id="IPR011992">
    <property type="entry name" value="EF-hand-dom_pair"/>
</dbReference>
<sequence length="739" mass="84896">GTWKVDPKKLSAVIDHIREVEELNDTMVQQIQTHIVDNRLKLNSIREDMNKIDSEDGNVDGFIDIEALRQTLIKFGFKLSRHKFHTLVLLKYETKGTTVKFEQLLDALVPRTGTVLASHASFQILSVYVCMDCDRDLISLPLGKELPLVIFQVVGTMVERFLAATSTDKLTIERVLLSTLLLIIFVVVLEAGLHKLDHFCKKYHKYHEMLNKVTGELMVVGLIYLLVKFVCYFNIIEYGGVQYYSLDAADMLLFFVAVALVLQSLVIFVRLREANAEIDDLTITKAHALVTMAKTQEEAMEVNKALWFKKYRTRSKMRVLMENKLMDAFFHKTYELPSIFSFAKYLREIQDSHIVDLIEVDILGWAMLLILFTTFFAFTGELQQNSAYHKAKGNATVITAPDDQLYVQRIWVFALFVGLLTLGMLAMSIYLRVLNNAVIKHAIKAFLSNEDVYQPENYLATKEDELMSALLVIKQSENDEAEITVDAAIEIMQKRAEEIGKNQKVYTGLAKNSLFIQMVTSSARKMNLNNNTTTDEQDKVDIYKEKMKSLKLPLPFPRKLVQFCLQNFLILNGLYYGMLMSCVFPSISPSDIPKAIALAIPLLINTFFFAPHLLHRFAILSGTWKVERHKLSAVIEHLNEVEEMKNAMVTQINAFLLDKGKEIKHIREELEKIDRNDEHQKDGYIDVERLREVLKNYGFKFSRHKFHTLVLLEYRTKGKTVCFDEVLKTLSPRRATIAL</sequence>
<evidence type="ECO:0000313" key="3">
    <source>
        <dbReference type="Proteomes" id="UP000243217"/>
    </source>
</evidence>
<dbReference type="EMBL" id="JNBS01001954">
    <property type="protein sequence ID" value="OQR96706.1"/>
    <property type="molecule type" value="Genomic_DNA"/>
</dbReference>
<reference evidence="2 3" key="1">
    <citation type="journal article" date="2014" name="Genome Biol. Evol.">
        <title>The secreted proteins of Achlya hypogyna and Thraustotheca clavata identify the ancestral oomycete secretome and reveal gene acquisitions by horizontal gene transfer.</title>
        <authorList>
            <person name="Misner I."/>
            <person name="Blouin N."/>
            <person name="Leonard G."/>
            <person name="Richards T.A."/>
            <person name="Lane C.E."/>
        </authorList>
    </citation>
    <scope>NUCLEOTIDE SEQUENCE [LARGE SCALE GENOMIC DNA]</scope>
    <source>
        <strain evidence="2 3">ATCC 34112</strain>
    </source>
</reference>
<accession>A0A1V9ZFD5</accession>
<feature type="transmembrane region" description="Helical" evidence="1">
    <location>
        <begin position="217"/>
        <end position="236"/>
    </location>
</feature>
<name>A0A1V9ZFD5_9STRA</name>
<feature type="non-terminal residue" evidence="2">
    <location>
        <position position="1"/>
    </location>
</feature>
<feature type="transmembrane region" description="Helical" evidence="1">
    <location>
        <begin position="595"/>
        <end position="614"/>
    </location>
</feature>
<evidence type="ECO:0008006" key="4">
    <source>
        <dbReference type="Google" id="ProtNLM"/>
    </source>
</evidence>
<feature type="transmembrane region" description="Helical" evidence="1">
    <location>
        <begin position="410"/>
        <end position="431"/>
    </location>
</feature>
<dbReference type="Proteomes" id="UP000243217">
    <property type="component" value="Unassembled WGS sequence"/>
</dbReference>
<gene>
    <name evidence="2" type="ORF">THRCLA_07192</name>
</gene>
<organism evidence="2 3">
    <name type="scientific">Thraustotheca clavata</name>
    <dbReference type="NCBI Taxonomy" id="74557"/>
    <lineage>
        <taxon>Eukaryota</taxon>
        <taxon>Sar</taxon>
        <taxon>Stramenopiles</taxon>
        <taxon>Oomycota</taxon>
        <taxon>Saprolegniomycetes</taxon>
        <taxon>Saprolegniales</taxon>
        <taxon>Achlyaceae</taxon>
        <taxon>Thraustotheca</taxon>
    </lineage>
</organism>
<proteinExistence type="predicted"/>
<keyword evidence="1" id="KW-1133">Transmembrane helix</keyword>
<feature type="transmembrane region" description="Helical" evidence="1">
    <location>
        <begin position="354"/>
        <end position="378"/>
    </location>
</feature>
<keyword evidence="3" id="KW-1185">Reference proteome</keyword>
<evidence type="ECO:0000313" key="2">
    <source>
        <dbReference type="EMBL" id="OQR96706.1"/>
    </source>
</evidence>
<dbReference type="STRING" id="74557.A0A1V9ZFD5"/>
<feature type="transmembrane region" description="Helical" evidence="1">
    <location>
        <begin position="568"/>
        <end position="589"/>
    </location>
</feature>